<evidence type="ECO:0000256" key="5">
    <source>
        <dbReference type="ARBA" id="ARBA00022989"/>
    </source>
</evidence>
<evidence type="ECO:0000256" key="1">
    <source>
        <dbReference type="ARBA" id="ARBA00004141"/>
    </source>
</evidence>
<comment type="subcellular location">
    <subcellularLocation>
        <location evidence="1">Membrane</location>
        <topology evidence="1">Multi-pass membrane protein</topology>
    </subcellularLocation>
</comment>
<name>A0A2T1DZQ9_9CYAN</name>
<dbReference type="InterPro" id="IPR003362">
    <property type="entry name" value="Bact_transf"/>
</dbReference>
<evidence type="ECO:0000259" key="8">
    <source>
        <dbReference type="Pfam" id="PF02397"/>
    </source>
</evidence>
<dbReference type="GO" id="GO:0016780">
    <property type="term" value="F:phosphotransferase activity, for other substituted phosphate groups"/>
    <property type="evidence" value="ECO:0007669"/>
    <property type="project" value="TreeGrafter"/>
</dbReference>
<keyword evidence="3 9" id="KW-0808">Transferase</keyword>
<evidence type="ECO:0000256" key="4">
    <source>
        <dbReference type="ARBA" id="ARBA00022692"/>
    </source>
</evidence>
<feature type="transmembrane region" description="Helical" evidence="7">
    <location>
        <begin position="34"/>
        <end position="53"/>
    </location>
</feature>
<reference evidence="10" key="1">
    <citation type="submission" date="2018-02" db="EMBL/GenBank/DDBJ databases">
        <authorList>
            <person name="Moore K."/>
            <person name="Momper L."/>
        </authorList>
    </citation>
    <scope>NUCLEOTIDE SEQUENCE [LARGE SCALE GENOMIC DNA]</scope>
    <source>
        <strain evidence="10">ULC18</strain>
    </source>
</reference>
<gene>
    <name evidence="9" type="ORF">C7B82_21015</name>
</gene>
<keyword evidence="6 7" id="KW-0472">Membrane</keyword>
<evidence type="ECO:0000256" key="2">
    <source>
        <dbReference type="ARBA" id="ARBA00006464"/>
    </source>
</evidence>
<accession>A0A2T1DZQ9</accession>
<feature type="transmembrane region" description="Helical" evidence="7">
    <location>
        <begin position="65"/>
        <end position="89"/>
    </location>
</feature>
<sequence length="478" mass="53323">MDLPPGAAYPKATDIRAPRGLDWRKSFRWRWHSAIVLLLCDVAALAIAGRLAAHLNQFYAPLPPPLVLGTWVGLPGLFWILMTVTLLLFARSGLYSASSQWKNYVRSGQLVSTVYLAALLLGYFYDPKLAPPRSLVITAWLGSVSLVIGFRLLASLMLKQFEQAQTTVFLLARAERLATLAHVLKRRSRYQIVGTALAATTSTAETIQAILRSGAQEVLAESLPQTELASGLYWQLRRAGITLRLIPSSVEMLHRRGVPEIVAGIPTLRMEATLLGGWDYRLKRWFDCLGALVGLILLSPLFLAVAIVIKLSSPGAVFFCQERMGLHGRVFQMWKFRTMVPDAAALQADLEQQNEAGDGVMFKIRHDPRITAIGHFLRRTSIDELPQLFNVLLGQMSLVGPRPLPLRDVERFDPWHHTRHQVLPGITGLWQISGRSSLDAFNDAARLDLYYIDNWSLNLDLEILLETVKIVVCGKGAY</sequence>
<evidence type="ECO:0000313" key="9">
    <source>
        <dbReference type="EMBL" id="PSB25987.1"/>
    </source>
</evidence>
<organism evidence="9 10">
    <name type="scientific">Stenomitos frigidus ULC18</name>
    <dbReference type="NCBI Taxonomy" id="2107698"/>
    <lineage>
        <taxon>Bacteria</taxon>
        <taxon>Bacillati</taxon>
        <taxon>Cyanobacteriota</taxon>
        <taxon>Cyanophyceae</taxon>
        <taxon>Leptolyngbyales</taxon>
        <taxon>Leptolyngbyaceae</taxon>
        <taxon>Stenomitos</taxon>
    </lineage>
</organism>
<keyword evidence="5 7" id="KW-1133">Transmembrane helix</keyword>
<keyword evidence="10" id="KW-1185">Reference proteome</keyword>
<evidence type="ECO:0000256" key="3">
    <source>
        <dbReference type="ARBA" id="ARBA00022679"/>
    </source>
</evidence>
<dbReference type="NCBIfam" id="TIGR03025">
    <property type="entry name" value="EPS_sugtrans"/>
    <property type="match status" value="1"/>
</dbReference>
<evidence type="ECO:0000256" key="6">
    <source>
        <dbReference type="ARBA" id="ARBA00023136"/>
    </source>
</evidence>
<evidence type="ECO:0000256" key="7">
    <source>
        <dbReference type="SAM" id="Phobius"/>
    </source>
</evidence>
<reference evidence="9 10" key="2">
    <citation type="submission" date="2018-03" db="EMBL/GenBank/DDBJ databases">
        <title>The ancient ancestry and fast evolution of plastids.</title>
        <authorList>
            <person name="Moore K.R."/>
            <person name="Magnabosco C."/>
            <person name="Momper L."/>
            <person name="Gold D.A."/>
            <person name="Bosak T."/>
            <person name="Fournier G.P."/>
        </authorList>
    </citation>
    <scope>NUCLEOTIDE SEQUENCE [LARGE SCALE GENOMIC DNA]</scope>
    <source>
        <strain evidence="9 10">ULC18</strain>
    </source>
</reference>
<dbReference type="Proteomes" id="UP000239576">
    <property type="component" value="Unassembled WGS sequence"/>
</dbReference>
<comment type="similarity">
    <text evidence="2">Belongs to the bacterial sugar transferase family.</text>
</comment>
<dbReference type="RefSeq" id="WP_106258324.1">
    <property type="nucleotide sequence ID" value="NZ_CAWNSW010000166.1"/>
</dbReference>
<dbReference type="PANTHER" id="PTHR30576">
    <property type="entry name" value="COLANIC BIOSYNTHESIS UDP-GLUCOSE LIPID CARRIER TRANSFERASE"/>
    <property type="match status" value="1"/>
</dbReference>
<keyword evidence="4 7" id="KW-0812">Transmembrane</keyword>
<evidence type="ECO:0000313" key="10">
    <source>
        <dbReference type="Proteomes" id="UP000239576"/>
    </source>
</evidence>
<dbReference type="OrthoDB" id="570875at2"/>
<protein>
    <submittedName>
        <fullName evidence="9">Glucosyltransferase</fullName>
    </submittedName>
</protein>
<dbReference type="InterPro" id="IPR017475">
    <property type="entry name" value="EPS_sugar_tfrase"/>
</dbReference>
<feature type="domain" description="Bacterial sugar transferase" evidence="8">
    <location>
        <begin position="283"/>
        <end position="472"/>
    </location>
</feature>
<dbReference type="AlphaFoldDB" id="A0A2T1DZQ9"/>
<comment type="caution">
    <text evidence="9">The sequence shown here is derived from an EMBL/GenBank/DDBJ whole genome shotgun (WGS) entry which is preliminary data.</text>
</comment>
<feature type="transmembrane region" description="Helical" evidence="7">
    <location>
        <begin position="110"/>
        <end position="125"/>
    </location>
</feature>
<dbReference type="EMBL" id="PVWK01000117">
    <property type="protein sequence ID" value="PSB25987.1"/>
    <property type="molecule type" value="Genomic_DNA"/>
</dbReference>
<proteinExistence type="inferred from homology"/>
<dbReference type="PANTHER" id="PTHR30576:SF23">
    <property type="entry name" value="GLUCOSYLTRANSFERASE"/>
    <property type="match status" value="1"/>
</dbReference>
<dbReference type="Pfam" id="PF02397">
    <property type="entry name" value="Bac_transf"/>
    <property type="match status" value="1"/>
</dbReference>
<dbReference type="GO" id="GO:0016020">
    <property type="term" value="C:membrane"/>
    <property type="evidence" value="ECO:0007669"/>
    <property type="project" value="UniProtKB-SubCell"/>
</dbReference>
<feature type="transmembrane region" description="Helical" evidence="7">
    <location>
        <begin position="137"/>
        <end position="154"/>
    </location>
</feature>
<feature type="transmembrane region" description="Helical" evidence="7">
    <location>
        <begin position="288"/>
        <end position="309"/>
    </location>
</feature>